<dbReference type="OrthoDB" id="6019958at2759"/>
<sequence length="130" mass="15668">MDTPFSRSLRITETATKQIKRSKRGATMFLTLALLRKGIPGKQWIGKYRRPRPVTWQMKRSILVRLEREAENEYWISRPYMSREQERGHAAERRLQNWLDFKHAKTSRFPEHKYITDHLNHLNTTKTWSS</sequence>
<dbReference type="Proteomes" id="UP001046870">
    <property type="component" value="Chromosome 1"/>
</dbReference>
<keyword evidence="2" id="KW-1185">Reference proteome</keyword>
<dbReference type="AlphaFoldDB" id="A0A9D3QKT4"/>
<dbReference type="GO" id="GO:0032543">
    <property type="term" value="P:mitochondrial translation"/>
    <property type="evidence" value="ECO:0007669"/>
    <property type="project" value="TreeGrafter"/>
</dbReference>
<dbReference type="InterPro" id="IPR016576">
    <property type="entry name" value="Ribosomal_mL63"/>
</dbReference>
<protein>
    <recommendedName>
        <fullName evidence="3">Ribosomal protein 63, mitochondrial</fullName>
    </recommendedName>
</protein>
<organism evidence="1 2">
    <name type="scientific">Megalops atlanticus</name>
    <name type="common">Tarpon</name>
    <name type="synonym">Clupea gigantea</name>
    <dbReference type="NCBI Taxonomy" id="7932"/>
    <lineage>
        <taxon>Eukaryota</taxon>
        <taxon>Metazoa</taxon>
        <taxon>Chordata</taxon>
        <taxon>Craniata</taxon>
        <taxon>Vertebrata</taxon>
        <taxon>Euteleostomi</taxon>
        <taxon>Actinopterygii</taxon>
        <taxon>Neopterygii</taxon>
        <taxon>Teleostei</taxon>
        <taxon>Elopiformes</taxon>
        <taxon>Megalopidae</taxon>
        <taxon>Megalops</taxon>
    </lineage>
</organism>
<dbReference type="PANTHER" id="PTHR14520">
    <property type="entry name" value="MITOCHONDRIAL RIBOSOMAL PROTEIN 63"/>
    <property type="match status" value="1"/>
</dbReference>
<reference evidence="1" key="1">
    <citation type="submission" date="2021-01" db="EMBL/GenBank/DDBJ databases">
        <authorList>
            <person name="Zahm M."/>
            <person name="Roques C."/>
            <person name="Cabau C."/>
            <person name="Klopp C."/>
            <person name="Donnadieu C."/>
            <person name="Jouanno E."/>
            <person name="Lampietro C."/>
            <person name="Louis A."/>
            <person name="Herpin A."/>
            <person name="Echchiki A."/>
            <person name="Berthelot C."/>
            <person name="Parey E."/>
            <person name="Roest-Crollius H."/>
            <person name="Braasch I."/>
            <person name="Postlethwait J."/>
            <person name="Bobe J."/>
            <person name="Montfort J."/>
            <person name="Bouchez O."/>
            <person name="Begum T."/>
            <person name="Mejri S."/>
            <person name="Adams A."/>
            <person name="Chen W.-J."/>
            <person name="Guiguen Y."/>
        </authorList>
    </citation>
    <scope>NUCLEOTIDE SEQUENCE</scope>
    <source>
        <strain evidence="1">YG-15Mar2019-1</strain>
        <tissue evidence="1">Brain</tissue>
    </source>
</reference>
<evidence type="ECO:0000313" key="1">
    <source>
        <dbReference type="EMBL" id="KAG7492899.1"/>
    </source>
</evidence>
<name>A0A9D3QKT4_MEGAT</name>
<dbReference type="EMBL" id="JAFDVH010000001">
    <property type="protein sequence ID" value="KAG7492899.1"/>
    <property type="molecule type" value="Genomic_DNA"/>
</dbReference>
<dbReference type="Pfam" id="PF14978">
    <property type="entry name" value="MRP-63"/>
    <property type="match status" value="1"/>
</dbReference>
<dbReference type="PANTHER" id="PTHR14520:SF4">
    <property type="entry name" value="LARGE RIBOSOMAL SUBUNIT PROTEIN ML63"/>
    <property type="match status" value="1"/>
</dbReference>
<comment type="caution">
    <text evidence="1">The sequence shown here is derived from an EMBL/GenBank/DDBJ whole genome shotgun (WGS) entry which is preliminary data.</text>
</comment>
<dbReference type="GO" id="GO:0005761">
    <property type="term" value="C:mitochondrial ribosome"/>
    <property type="evidence" value="ECO:0007669"/>
    <property type="project" value="InterPro"/>
</dbReference>
<gene>
    <name evidence="1" type="ORF">MATL_G00019790</name>
</gene>
<proteinExistence type="predicted"/>
<evidence type="ECO:0008006" key="3">
    <source>
        <dbReference type="Google" id="ProtNLM"/>
    </source>
</evidence>
<dbReference type="GO" id="GO:0003735">
    <property type="term" value="F:structural constituent of ribosome"/>
    <property type="evidence" value="ECO:0007669"/>
    <property type="project" value="TreeGrafter"/>
</dbReference>
<accession>A0A9D3QKT4</accession>
<evidence type="ECO:0000313" key="2">
    <source>
        <dbReference type="Proteomes" id="UP001046870"/>
    </source>
</evidence>